<feature type="compositionally biased region" description="Low complexity" evidence="1">
    <location>
        <begin position="948"/>
        <end position="961"/>
    </location>
</feature>
<organism evidence="3 4">
    <name type="scientific">Chlamydomonas eustigma</name>
    <dbReference type="NCBI Taxonomy" id="1157962"/>
    <lineage>
        <taxon>Eukaryota</taxon>
        <taxon>Viridiplantae</taxon>
        <taxon>Chlorophyta</taxon>
        <taxon>core chlorophytes</taxon>
        <taxon>Chlorophyceae</taxon>
        <taxon>CS clade</taxon>
        <taxon>Chlamydomonadales</taxon>
        <taxon>Chlamydomonadaceae</taxon>
        <taxon>Chlamydomonas</taxon>
    </lineage>
</organism>
<proteinExistence type="predicted"/>
<evidence type="ECO:0000313" key="3">
    <source>
        <dbReference type="EMBL" id="GAX73466.1"/>
    </source>
</evidence>
<dbReference type="Proteomes" id="UP000232323">
    <property type="component" value="Unassembled WGS sequence"/>
</dbReference>
<accession>A0A250WRY5</accession>
<protein>
    <submittedName>
        <fullName evidence="3">Uncharacterized protein</fullName>
    </submittedName>
</protein>
<dbReference type="EMBL" id="BEGY01000003">
    <property type="protein sequence ID" value="GAX73466.1"/>
    <property type="molecule type" value="Genomic_DNA"/>
</dbReference>
<keyword evidence="2" id="KW-1133">Transmembrane helix</keyword>
<evidence type="ECO:0000313" key="4">
    <source>
        <dbReference type="Proteomes" id="UP000232323"/>
    </source>
</evidence>
<keyword evidence="2" id="KW-0812">Transmembrane</keyword>
<feature type="region of interest" description="Disordered" evidence="1">
    <location>
        <begin position="927"/>
        <end position="982"/>
    </location>
</feature>
<keyword evidence="4" id="KW-1185">Reference proteome</keyword>
<evidence type="ECO:0000256" key="1">
    <source>
        <dbReference type="SAM" id="MobiDB-lite"/>
    </source>
</evidence>
<name>A0A250WRY5_9CHLO</name>
<dbReference type="AlphaFoldDB" id="A0A250WRY5"/>
<sequence length="1101" mass="114358">MPSFRCTVNRRKGVPSKLHNVAVAVGVAFFASLTSFCSSLSNDYCELSYSWSNSSGLACPPCRSFNDVCKPVDNYWSNENVCITPIMLESPGVLQPCGAIEESLLLSVNGSIAGKLFVFQTADMMLYVTFQMSCPYLLRSSLQTSSAQYSSSLYVWSSTNNEEDPQYVDVYPLPGSYTCATYAVNLRQVCNPATSQFSFAPLAVSNAGCTCFPGSSPCPPSDLTTLPKFFITPILYSAPVNTECTDITSVAQGGGYEQFRPSTLDGTGTFSWSPQSCSPPLSPPALYPPHSPPSPDILPVLKPIDFGQLAPPWPPPRPAPLSSTLPISPRSTLPPFTIPPPTESSVTPSNLFIPAGPASVVPPQFSPVNQDNASSPAPDIVLPSNQPSSLLLNTSAVTVGMQGSPSASGAGQLPTAAIAGISAAAGVLVTALLILALAAFYYHRKLKSSSSSSSSNDGGPAQSPPPQEGVTGSSSPDGGDGRSTESPHYAADKLASSLAFYALETTSRLSSGSAASAVTIVTDGEFEASMTRPRSRRMYLNHGDVKISTTSPGYNSFRLGVYDQGTGGAKRETNKQQQQLGLESWQAWHASLPPSLRNGSTPHSGQLSSVKHAVYQDPAVMLDLSPPSFSLSLSTQGRSSDANAASKIMKIEALQHYTMSGFAPGHLAGGDAPQSSSIGLGSRSARSSFTRLDQLDAAPEWQALESSYSAPHFGDISIETVPEVLAAVQSNGILASSHQLASPPIVPLHSGAGVPQAYSSQASKPVRDRMDASAQILSPACGKGDQRPGSDYASSVISPEMSTAGGSATMALSSGYSQLVRGGSTSSSSASSLLISVSLNPTTSAAAAAEEEGVLCKSPLMCRAANEPELTGESPFAALSAAMAVHVSMYGNRQQAEMELPGMPYLAARTLEGSPPIMSPSISLPSCQPPLQRGVQKAHPPTEMQWQAKSPSSPSSATTRKSIAHRHSGAGGAAVVPPSSWNNRTNGAMGAVSFSPVSGGKATPVMLEMPTPANPQGQAASQYSSGSTGPSSPNPSLQFHSSHEFSPRSSSSLQHLVQAAGPAAGDVTAAASAAAAAVVCGEEEYNPVRGIDEWHAMMAPL</sequence>
<reference evidence="3 4" key="1">
    <citation type="submission" date="2017-08" db="EMBL/GenBank/DDBJ databases">
        <title>Acidophilic green algal genome provides insights into adaptation to an acidic environment.</title>
        <authorList>
            <person name="Hirooka S."/>
            <person name="Hirose Y."/>
            <person name="Kanesaki Y."/>
            <person name="Higuchi S."/>
            <person name="Fujiwara T."/>
            <person name="Onuma R."/>
            <person name="Era A."/>
            <person name="Ohbayashi R."/>
            <person name="Uzuka A."/>
            <person name="Nozaki H."/>
            <person name="Yoshikawa H."/>
            <person name="Miyagishima S.Y."/>
        </authorList>
    </citation>
    <scope>NUCLEOTIDE SEQUENCE [LARGE SCALE GENOMIC DNA]</scope>
    <source>
        <strain evidence="3 4">NIES-2499</strain>
    </source>
</reference>
<evidence type="ECO:0000256" key="2">
    <source>
        <dbReference type="SAM" id="Phobius"/>
    </source>
</evidence>
<comment type="caution">
    <text evidence="3">The sequence shown here is derived from an EMBL/GenBank/DDBJ whole genome shotgun (WGS) entry which is preliminary data.</text>
</comment>
<gene>
    <name evidence="3" type="ORF">CEUSTIGMA_g918.t1</name>
</gene>
<dbReference type="OrthoDB" id="10681021at2759"/>
<feature type="compositionally biased region" description="Low complexity" evidence="1">
    <location>
        <begin position="1016"/>
        <end position="1036"/>
    </location>
</feature>
<keyword evidence="2" id="KW-0472">Membrane</keyword>
<feature type="region of interest" description="Disordered" evidence="1">
    <location>
        <begin position="995"/>
        <end position="1057"/>
    </location>
</feature>
<feature type="region of interest" description="Disordered" evidence="1">
    <location>
        <begin position="449"/>
        <end position="487"/>
    </location>
</feature>
<feature type="transmembrane region" description="Helical" evidence="2">
    <location>
        <begin position="416"/>
        <end position="442"/>
    </location>
</feature>